<dbReference type="InterPro" id="IPR020843">
    <property type="entry name" value="ER"/>
</dbReference>
<dbReference type="InterPro" id="IPR013154">
    <property type="entry name" value="ADH-like_N"/>
</dbReference>
<dbReference type="Pfam" id="PF08240">
    <property type="entry name" value="ADH_N"/>
    <property type="match status" value="1"/>
</dbReference>
<sequence>MKAIVYSSTLPEKIQLSEIQLPGIGENEVRVRLVAAALNHRDEWCRQGLYPGLKDGVILGSDGAGVVDAIGANVDSNLLGKEVIINPALHWGDNQKAQSKEFKIIGMPDHGTLAEFVQVPSDRIHPKPEHLSWEEAAAVPLGGVTAYRTVVYQGKVVAGEKVLVTGFGGGVAQFAVQFALALGAEVYVSSSSQAKIDKAIGMGVTAGFDYKDENWTEEALTLTGGFDLIIDSAMGNTLSQLIKAARPGGKIVLYGATKGNPGVLDARKVFWNQIQIIGTTMGSDQDFANMLALVNASKIIPIVDQIFPLEDAVLAFDKMKAGLQLGKIVVKID</sequence>
<evidence type="ECO:0000313" key="3">
    <source>
        <dbReference type="Proteomes" id="UP000199663"/>
    </source>
</evidence>
<accession>A0A1H3RS01</accession>
<dbReference type="InterPro" id="IPR013149">
    <property type="entry name" value="ADH-like_C"/>
</dbReference>
<dbReference type="Gene3D" id="3.90.180.10">
    <property type="entry name" value="Medium-chain alcohol dehydrogenases, catalytic domain"/>
    <property type="match status" value="1"/>
</dbReference>
<dbReference type="RefSeq" id="WP_019598481.1">
    <property type="nucleotide sequence ID" value="NZ_FNQC01000009.1"/>
</dbReference>
<name>A0A1H3RS01_9BACT</name>
<organism evidence="2 3">
    <name type="scientific">Rhodonellum ikkaensis</name>
    <dbReference type="NCBI Taxonomy" id="336829"/>
    <lineage>
        <taxon>Bacteria</taxon>
        <taxon>Pseudomonadati</taxon>
        <taxon>Bacteroidota</taxon>
        <taxon>Cytophagia</taxon>
        <taxon>Cytophagales</taxon>
        <taxon>Cytophagaceae</taxon>
        <taxon>Rhodonellum</taxon>
    </lineage>
</organism>
<dbReference type="Gene3D" id="3.40.50.720">
    <property type="entry name" value="NAD(P)-binding Rossmann-like Domain"/>
    <property type="match status" value="1"/>
</dbReference>
<dbReference type="PANTHER" id="PTHR45033:SF3">
    <property type="entry name" value="DEHYDROGENASE, PUTATIVE (AFU_ORTHOLOGUE AFUA_2G13270)-RELATED"/>
    <property type="match status" value="1"/>
</dbReference>
<protein>
    <submittedName>
        <fullName evidence="2">NADPH:quinone reductase</fullName>
    </submittedName>
</protein>
<gene>
    <name evidence="2" type="ORF">SAMN05444412_10926</name>
</gene>
<dbReference type="InterPro" id="IPR011032">
    <property type="entry name" value="GroES-like_sf"/>
</dbReference>
<dbReference type="InterPro" id="IPR052711">
    <property type="entry name" value="Zinc_ADH-like"/>
</dbReference>
<evidence type="ECO:0000259" key="1">
    <source>
        <dbReference type="SMART" id="SM00829"/>
    </source>
</evidence>
<feature type="domain" description="Enoyl reductase (ER)" evidence="1">
    <location>
        <begin position="9"/>
        <end position="330"/>
    </location>
</feature>
<comment type="caution">
    <text evidence="2">The sequence shown here is derived from an EMBL/GenBank/DDBJ whole genome shotgun (WGS) entry which is preliminary data.</text>
</comment>
<dbReference type="SUPFAM" id="SSF51735">
    <property type="entry name" value="NAD(P)-binding Rossmann-fold domains"/>
    <property type="match status" value="1"/>
</dbReference>
<proteinExistence type="predicted"/>
<keyword evidence="3" id="KW-1185">Reference proteome</keyword>
<reference evidence="2 3" key="1">
    <citation type="submission" date="2016-10" db="EMBL/GenBank/DDBJ databases">
        <authorList>
            <person name="Varghese N."/>
            <person name="Submissions S."/>
        </authorList>
    </citation>
    <scope>NUCLEOTIDE SEQUENCE [LARGE SCALE GENOMIC DNA]</scope>
    <source>
        <strain evidence="2 3">DSM 17997</strain>
    </source>
</reference>
<evidence type="ECO:0000313" key="2">
    <source>
        <dbReference type="EMBL" id="SDZ27669.1"/>
    </source>
</evidence>
<dbReference type="Proteomes" id="UP000199663">
    <property type="component" value="Unassembled WGS sequence"/>
</dbReference>
<dbReference type="SUPFAM" id="SSF50129">
    <property type="entry name" value="GroES-like"/>
    <property type="match status" value="1"/>
</dbReference>
<dbReference type="Pfam" id="PF00107">
    <property type="entry name" value="ADH_zinc_N"/>
    <property type="match status" value="1"/>
</dbReference>
<dbReference type="SMART" id="SM00829">
    <property type="entry name" value="PKS_ER"/>
    <property type="match status" value="1"/>
</dbReference>
<dbReference type="PANTHER" id="PTHR45033">
    <property type="match status" value="1"/>
</dbReference>
<dbReference type="InterPro" id="IPR036291">
    <property type="entry name" value="NAD(P)-bd_dom_sf"/>
</dbReference>
<dbReference type="EMBL" id="FNQC01000009">
    <property type="protein sequence ID" value="SDZ27669.1"/>
    <property type="molecule type" value="Genomic_DNA"/>
</dbReference>